<name>A0A0E0UUY6_LISMM</name>
<keyword evidence="4 8" id="KW-0276">Fatty acid metabolism</keyword>
<dbReference type="KEGG" id="lmq:LMM7_0918"/>
<dbReference type="GO" id="GO:0005737">
    <property type="term" value="C:cytoplasm"/>
    <property type="evidence" value="ECO:0007669"/>
    <property type="project" value="UniProtKB-SubCell"/>
</dbReference>
<keyword evidence="8" id="KW-0963">Cytoplasm</keyword>
<dbReference type="AlphaFoldDB" id="A0A0E0UUY6"/>
<evidence type="ECO:0000313" key="11">
    <source>
        <dbReference type="Proteomes" id="UP000000486"/>
    </source>
</evidence>
<dbReference type="SUPFAM" id="SSF56214">
    <property type="entry name" value="4'-phosphopantetheinyl transferase"/>
    <property type="match status" value="1"/>
</dbReference>
<dbReference type="InterPro" id="IPR002582">
    <property type="entry name" value="ACPS"/>
</dbReference>
<keyword evidence="5 8" id="KW-0460">Magnesium</keyword>
<dbReference type="InterPro" id="IPR004568">
    <property type="entry name" value="Ppantetheine-prot_Trfase_dom"/>
</dbReference>
<evidence type="ECO:0000256" key="6">
    <source>
        <dbReference type="ARBA" id="ARBA00023098"/>
    </source>
</evidence>
<dbReference type="InterPro" id="IPR008278">
    <property type="entry name" value="4-PPantetheinyl_Trfase_dom"/>
</dbReference>
<evidence type="ECO:0000256" key="8">
    <source>
        <dbReference type="HAMAP-Rule" id="MF_00101"/>
    </source>
</evidence>
<keyword evidence="2 8" id="KW-0808">Transferase</keyword>
<dbReference type="RefSeq" id="WP_003729429.1">
    <property type="nucleotide sequence ID" value="NC_017537.1"/>
</dbReference>
<keyword evidence="7 8" id="KW-0275">Fatty acid biosynthesis</keyword>
<keyword evidence="6 8" id="KW-0443">Lipid metabolism</keyword>
<keyword evidence="1 8" id="KW-0444">Lipid biosynthesis</keyword>
<feature type="binding site" evidence="8">
    <location>
        <position position="58"/>
    </location>
    <ligand>
        <name>Mg(2+)</name>
        <dbReference type="ChEBI" id="CHEBI:18420"/>
    </ligand>
</feature>
<evidence type="ECO:0000256" key="5">
    <source>
        <dbReference type="ARBA" id="ARBA00022842"/>
    </source>
</evidence>
<comment type="subcellular location">
    <subcellularLocation>
        <location evidence="8">Cytoplasm</location>
    </subcellularLocation>
</comment>
<organism evidence="10 11">
    <name type="scientific">Listeria monocytogenes serotype 4a (strain M7)</name>
    <dbReference type="NCBI Taxonomy" id="1030009"/>
    <lineage>
        <taxon>Bacteria</taxon>
        <taxon>Bacillati</taxon>
        <taxon>Bacillota</taxon>
        <taxon>Bacilli</taxon>
        <taxon>Bacillales</taxon>
        <taxon>Listeriaceae</taxon>
        <taxon>Listeria</taxon>
    </lineage>
</organism>
<dbReference type="InterPro" id="IPR037143">
    <property type="entry name" value="4-PPantetheinyl_Trfase_dom_sf"/>
</dbReference>
<evidence type="ECO:0000259" key="9">
    <source>
        <dbReference type="Pfam" id="PF01648"/>
    </source>
</evidence>
<dbReference type="HAMAP" id="MF_00101">
    <property type="entry name" value="AcpS"/>
    <property type="match status" value="1"/>
</dbReference>
<comment type="cofactor">
    <cofactor evidence="8">
        <name>Mg(2+)</name>
        <dbReference type="ChEBI" id="CHEBI:18420"/>
    </cofactor>
</comment>
<dbReference type="Gene3D" id="3.90.470.20">
    <property type="entry name" value="4'-phosphopantetheinyl transferase domain"/>
    <property type="match status" value="1"/>
</dbReference>
<dbReference type="GO" id="GO:0000287">
    <property type="term" value="F:magnesium ion binding"/>
    <property type="evidence" value="ECO:0007669"/>
    <property type="project" value="UniProtKB-UniRule"/>
</dbReference>
<dbReference type="EC" id="2.7.8.7" evidence="8"/>
<evidence type="ECO:0000256" key="4">
    <source>
        <dbReference type="ARBA" id="ARBA00022832"/>
    </source>
</evidence>
<comment type="similarity">
    <text evidence="8">Belongs to the P-Pant transferase superfamily. AcpS family.</text>
</comment>
<feature type="binding site" evidence="8">
    <location>
        <position position="8"/>
    </location>
    <ligand>
        <name>Mg(2+)</name>
        <dbReference type="ChEBI" id="CHEBI:18420"/>
    </ligand>
</feature>
<dbReference type="SMR" id="A0A0E0UUY6"/>
<comment type="catalytic activity">
    <reaction evidence="8">
        <text>apo-[ACP] + CoA = holo-[ACP] + adenosine 3',5'-bisphosphate + H(+)</text>
        <dbReference type="Rhea" id="RHEA:12068"/>
        <dbReference type="Rhea" id="RHEA-COMP:9685"/>
        <dbReference type="Rhea" id="RHEA-COMP:9690"/>
        <dbReference type="ChEBI" id="CHEBI:15378"/>
        <dbReference type="ChEBI" id="CHEBI:29999"/>
        <dbReference type="ChEBI" id="CHEBI:57287"/>
        <dbReference type="ChEBI" id="CHEBI:58343"/>
        <dbReference type="ChEBI" id="CHEBI:64479"/>
        <dbReference type="EC" id="2.7.8.7"/>
    </reaction>
</comment>
<dbReference type="Pfam" id="PF01648">
    <property type="entry name" value="ACPS"/>
    <property type="match status" value="1"/>
</dbReference>
<comment type="function">
    <text evidence="8">Transfers the 4'-phosphopantetheine moiety from coenzyme A to a Ser of acyl-carrier-protein.</text>
</comment>
<dbReference type="NCBIfam" id="TIGR00516">
    <property type="entry name" value="acpS"/>
    <property type="match status" value="1"/>
</dbReference>
<feature type="domain" description="4'-phosphopantetheinyl transferase" evidence="9">
    <location>
        <begin position="4"/>
        <end position="95"/>
    </location>
</feature>
<dbReference type="Proteomes" id="UP000000486">
    <property type="component" value="Chromosome"/>
</dbReference>
<evidence type="ECO:0000256" key="1">
    <source>
        <dbReference type="ARBA" id="ARBA00022516"/>
    </source>
</evidence>
<dbReference type="NCBIfam" id="TIGR00556">
    <property type="entry name" value="pantethn_trn"/>
    <property type="match status" value="1"/>
</dbReference>
<evidence type="ECO:0000256" key="3">
    <source>
        <dbReference type="ARBA" id="ARBA00022723"/>
    </source>
</evidence>
<dbReference type="HOGENOM" id="CLU_089696_1_2_9"/>
<evidence type="ECO:0000256" key="7">
    <source>
        <dbReference type="ARBA" id="ARBA00023160"/>
    </source>
</evidence>
<dbReference type="PATRIC" id="fig|1030009.3.peg.905"/>
<reference evidence="10 11" key="1">
    <citation type="journal article" date="2011" name="J. Bacteriol.">
        <title>Genome sequence of the nonpathogenic Listeria monocytogenes serovar 4a strain M7.</title>
        <authorList>
            <person name="Chen J."/>
            <person name="Xia Y."/>
            <person name="Cheng C."/>
            <person name="Fang C."/>
            <person name="Shan Y."/>
            <person name="Jin G."/>
            <person name="Fang W."/>
        </authorList>
    </citation>
    <scope>NUCLEOTIDE SEQUENCE [LARGE SCALE GENOMIC DNA]</scope>
    <source>
        <strain evidence="10 11">M7</strain>
    </source>
</reference>
<dbReference type="GO" id="GO:0008897">
    <property type="term" value="F:holo-[acyl-carrier-protein] synthase activity"/>
    <property type="evidence" value="ECO:0007669"/>
    <property type="project" value="UniProtKB-UniRule"/>
</dbReference>
<sequence length="118" mass="13199">MIKGIGLDMIDLERVKQVVEKNPRFIERVLTEKEIKQFEKYEGNRKIEFLAGRFAAKEAYAKANGTGFGKHLSFTDVEILQVEDGRPHVTLPANAGENVFVSITHTARSAAAQVIIEI</sequence>
<dbReference type="GO" id="GO:0006633">
    <property type="term" value="P:fatty acid biosynthetic process"/>
    <property type="evidence" value="ECO:0007669"/>
    <property type="project" value="UniProtKB-UniRule"/>
</dbReference>
<gene>
    <name evidence="8 10" type="primary">acpS</name>
    <name evidence="10" type="ordered locus">LMM7_0918</name>
</gene>
<accession>A0A0E0UUY6</accession>
<protein>
    <recommendedName>
        <fullName evidence="8">Holo-[acyl-carrier-protein] synthase</fullName>
        <shortName evidence="8">Holo-ACP synthase</shortName>
        <ecNumber evidence="8">2.7.8.7</ecNumber>
    </recommendedName>
    <alternativeName>
        <fullName evidence="8">4'-phosphopantetheinyl transferase AcpS</fullName>
    </alternativeName>
</protein>
<dbReference type="EMBL" id="CP002816">
    <property type="protein sequence ID" value="AEH91923.1"/>
    <property type="molecule type" value="Genomic_DNA"/>
</dbReference>
<proteinExistence type="inferred from homology"/>
<keyword evidence="3 8" id="KW-0479">Metal-binding</keyword>
<evidence type="ECO:0000313" key="10">
    <source>
        <dbReference type="EMBL" id="AEH91923.1"/>
    </source>
</evidence>
<evidence type="ECO:0000256" key="2">
    <source>
        <dbReference type="ARBA" id="ARBA00022679"/>
    </source>
</evidence>